<comment type="caution">
    <text evidence="3">The sequence shown here is derived from an EMBL/GenBank/DDBJ whole genome shotgun (WGS) entry which is preliminary data.</text>
</comment>
<feature type="disulfide bond" evidence="1">
    <location>
        <begin position="176"/>
        <end position="185"/>
    </location>
</feature>
<evidence type="ECO:0000256" key="2">
    <source>
        <dbReference type="SAM" id="SignalP"/>
    </source>
</evidence>
<feature type="chain" id="PRO_5041978952" evidence="2">
    <location>
        <begin position="22"/>
        <end position="237"/>
    </location>
</feature>
<feature type="disulfide bond" evidence="1">
    <location>
        <begin position="148"/>
        <end position="207"/>
    </location>
</feature>
<dbReference type="InterPro" id="IPR037176">
    <property type="entry name" value="Osmotin/thaumatin-like_sf"/>
</dbReference>
<reference evidence="3" key="1">
    <citation type="submission" date="2023-02" db="EMBL/GenBank/DDBJ databases">
        <title>Genome of toxic invasive species Heracleum sosnowskyi carries increased number of genes despite the absence of recent whole-genome duplications.</title>
        <authorList>
            <person name="Schelkunov M."/>
            <person name="Shtratnikova V."/>
            <person name="Makarenko M."/>
            <person name="Klepikova A."/>
            <person name="Omelchenko D."/>
            <person name="Novikova G."/>
            <person name="Obukhova E."/>
            <person name="Bogdanov V."/>
            <person name="Penin A."/>
            <person name="Logacheva M."/>
        </authorList>
    </citation>
    <scope>NUCLEOTIDE SEQUENCE</scope>
    <source>
        <strain evidence="3">Hsosn_3</strain>
        <tissue evidence="3">Leaf</tissue>
    </source>
</reference>
<dbReference type="Gene3D" id="2.60.110.10">
    <property type="entry name" value="Thaumatin"/>
    <property type="match status" value="1"/>
</dbReference>
<dbReference type="Pfam" id="PF00314">
    <property type="entry name" value="Thaumatin"/>
    <property type="match status" value="1"/>
</dbReference>
<gene>
    <name evidence="3" type="ORF">POM88_019034</name>
</gene>
<feature type="disulfide bond" evidence="1">
    <location>
        <begin position="186"/>
        <end position="194"/>
    </location>
</feature>
<keyword evidence="2" id="KW-0732">Signal</keyword>
<dbReference type="EMBL" id="JAUIZM010000004">
    <property type="protein sequence ID" value="KAK1390856.1"/>
    <property type="molecule type" value="Genomic_DNA"/>
</dbReference>
<dbReference type="AlphaFoldDB" id="A0AAD8MZS2"/>
<feature type="disulfide bond" evidence="1">
    <location>
        <begin position="79"/>
        <end position="86"/>
    </location>
</feature>
<proteinExistence type="predicted"/>
<name>A0AAD8MZS2_9APIA</name>
<dbReference type="PANTHER" id="PTHR31048">
    <property type="entry name" value="OS03G0233200 PROTEIN"/>
    <property type="match status" value="1"/>
</dbReference>
<organism evidence="3 4">
    <name type="scientific">Heracleum sosnowskyi</name>
    <dbReference type="NCBI Taxonomy" id="360622"/>
    <lineage>
        <taxon>Eukaryota</taxon>
        <taxon>Viridiplantae</taxon>
        <taxon>Streptophyta</taxon>
        <taxon>Embryophyta</taxon>
        <taxon>Tracheophyta</taxon>
        <taxon>Spermatophyta</taxon>
        <taxon>Magnoliopsida</taxon>
        <taxon>eudicotyledons</taxon>
        <taxon>Gunneridae</taxon>
        <taxon>Pentapetalae</taxon>
        <taxon>asterids</taxon>
        <taxon>campanulids</taxon>
        <taxon>Apiales</taxon>
        <taxon>Apiaceae</taxon>
        <taxon>Apioideae</taxon>
        <taxon>apioid superclade</taxon>
        <taxon>Tordylieae</taxon>
        <taxon>Tordyliinae</taxon>
        <taxon>Heracleum</taxon>
    </lineage>
</organism>
<protein>
    <submittedName>
        <fullName evidence="3">Thaumatin-like protein 1b</fullName>
    </submittedName>
</protein>
<dbReference type="Proteomes" id="UP001237642">
    <property type="component" value="Unassembled WGS sequence"/>
</dbReference>
<keyword evidence="4" id="KW-1185">Reference proteome</keyword>
<dbReference type="PRINTS" id="PR00347">
    <property type="entry name" value="THAUMATIN"/>
</dbReference>
<feature type="disulfide bond" evidence="1">
    <location>
        <begin position="30"/>
        <end position="236"/>
    </location>
</feature>
<evidence type="ECO:0000313" key="4">
    <source>
        <dbReference type="Proteomes" id="UP001237642"/>
    </source>
</evidence>
<evidence type="ECO:0000313" key="3">
    <source>
        <dbReference type="EMBL" id="KAK1390856.1"/>
    </source>
</evidence>
<sequence>MTFRILFTLILVTSSILDCEATTFTITNNCQYTIWPATLTIHGNTPSLSGFELASHKSQTVVSERPWTWEGKIWARTYCNYAGTGCSTGDCGNLNCSNDATITPPATIILFNINVDVGKDEYAISLVDGFNLPVRVFPKGSGCLETNCPVDANAVCPNALAVRNDSNAIIGCKSACDALNQPQYCCTGAYAKNCKPTNYSEYFKSKCPHALSYPKDDRSNCFFTCPTGSDYIITFCP</sequence>
<evidence type="ECO:0000256" key="1">
    <source>
        <dbReference type="PIRSR" id="PIRSR002703-1"/>
    </source>
</evidence>
<dbReference type="PIRSF" id="PIRSF002703">
    <property type="entry name" value="Thaumatin"/>
    <property type="match status" value="1"/>
</dbReference>
<feature type="disulfide bond" evidence="1">
    <location>
        <begin position="143"/>
        <end position="225"/>
    </location>
</feature>
<dbReference type="SMART" id="SM00205">
    <property type="entry name" value="THN"/>
    <property type="match status" value="1"/>
</dbReference>
<feature type="disulfide bond" evidence="1">
    <location>
        <begin position="91"/>
        <end position="96"/>
    </location>
</feature>
<dbReference type="InterPro" id="IPR001938">
    <property type="entry name" value="Thaumatin"/>
</dbReference>
<feature type="disulfide bond" evidence="1">
    <location>
        <begin position="156"/>
        <end position="172"/>
    </location>
</feature>
<dbReference type="PROSITE" id="PS51367">
    <property type="entry name" value="THAUMATIN_2"/>
    <property type="match status" value="1"/>
</dbReference>
<accession>A0AAD8MZS2</accession>
<dbReference type="FunFam" id="2.60.110.10:FF:000004">
    <property type="entry name" value="THAUMATIN-LIKE PROTEIN 1"/>
    <property type="match status" value="1"/>
</dbReference>
<dbReference type="SUPFAM" id="SSF49870">
    <property type="entry name" value="Osmotin, thaumatin-like protein"/>
    <property type="match status" value="1"/>
</dbReference>
<feature type="signal peptide" evidence="2">
    <location>
        <begin position="1"/>
        <end position="21"/>
    </location>
</feature>
<reference evidence="3" key="2">
    <citation type="submission" date="2023-05" db="EMBL/GenBank/DDBJ databases">
        <authorList>
            <person name="Schelkunov M.I."/>
        </authorList>
    </citation>
    <scope>NUCLEOTIDE SEQUENCE</scope>
    <source>
        <strain evidence="3">Hsosn_3</strain>
        <tissue evidence="3">Leaf</tissue>
    </source>
</reference>
<keyword evidence="1" id="KW-1015">Disulfide bond</keyword>